<dbReference type="PROSITE" id="PS50943">
    <property type="entry name" value="HTH_CROC1"/>
    <property type="match status" value="1"/>
</dbReference>
<dbReference type="InterPro" id="IPR010982">
    <property type="entry name" value="Lambda_DNA-bd_dom_sf"/>
</dbReference>
<dbReference type="HOGENOM" id="CLU_1439414_0_0_9"/>
<organism evidence="3">
    <name type="scientific">Limosilactobacillus fermentum 28-3-CHN</name>
    <dbReference type="NCBI Taxonomy" id="575599"/>
    <lineage>
        <taxon>Bacteria</taxon>
        <taxon>Bacillati</taxon>
        <taxon>Bacillota</taxon>
        <taxon>Bacilli</taxon>
        <taxon>Lactobacillales</taxon>
        <taxon>Lactobacillaceae</taxon>
        <taxon>Limosilactobacillus</taxon>
    </lineage>
</organism>
<dbReference type="RefSeq" id="WP_003685313.1">
    <property type="nucleotide sequence ID" value="NZ_GG704700.1"/>
</dbReference>
<dbReference type="Gene3D" id="1.10.260.40">
    <property type="entry name" value="lambda repressor-like DNA-binding domains"/>
    <property type="match status" value="1"/>
</dbReference>
<dbReference type="PANTHER" id="PTHR46558">
    <property type="entry name" value="TRACRIPTIONAL REGULATORY PROTEIN-RELATED-RELATED"/>
    <property type="match status" value="1"/>
</dbReference>
<reference evidence="3" key="1">
    <citation type="submission" date="2009-08" db="EMBL/GenBank/DDBJ databases">
        <title>The Genome Sequence of Lactobacillus fermentum 28-3-CHN.</title>
        <authorList>
            <consortium name="The Broad Institute Genome Sequencing Platform"/>
            <person name="Ward D."/>
            <person name="Feldgarden M."/>
            <person name="Earl A."/>
            <person name="Young S.K."/>
            <person name="Zeng Q."/>
            <person name="Koehrsen M."/>
            <person name="Alvarado L."/>
            <person name="Berlin A."/>
            <person name="Bochicchio J."/>
            <person name="Borenstein D."/>
            <person name="Chapman S.B."/>
            <person name="Chen Z."/>
            <person name="Engels R."/>
            <person name="Freedman E."/>
            <person name="Gellesch M."/>
            <person name="Goldberg J."/>
            <person name="Griggs A."/>
            <person name="Gujja S."/>
            <person name="Heilman E."/>
            <person name="Heiman D."/>
            <person name="Hepburn T."/>
            <person name="Howarth C."/>
            <person name="Jen D."/>
            <person name="Larson L."/>
            <person name="Lewis B."/>
            <person name="Mehta T."/>
            <person name="Park D."/>
            <person name="Pearson M."/>
            <person name="Roberts A."/>
            <person name="Saif S."/>
            <person name="Shea T."/>
            <person name="Shenoy N."/>
            <person name="Sisk P."/>
            <person name="Stolte C."/>
            <person name="Sykes S."/>
            <person name="Thomson T."/>
            <person name="Walk T."/>
            <person name="White J."/>
            <person name="Yandava C."/>
            <person name="Liu Y."/>
            <person name="Xu Q."/>
            <person name="Haas B."/>
            <person name="Nusbaum C."/>
            <person name="Birren B."/>
        </authorList>
    </citation>
    <scope>NUCLEOTIDE SEQUENCE</scope>
    <source>
        <strain evidence="3">28-3-CHN</strain>
    </source>
</reference>
<evidence type="ECO:0000256" key="1">
    <source>
        <dbReference type="ARBA" id="ARBA00023125"/>
    </source>
</evidence>
<dbReference type="EMBL" id="GG704700">
    <property type="protein sequence ID" value="EEX25979.1"/>
    <property type="molecule type" value="Genomic_DNA"/>
</dbReference>
<proteinExistence type="predicted"/>
<name>D0DRR8_LIMFE</name>
<accession>D0DRR8</accession>
<dbReference type="AlphaFoldDB" id="D0DRR8"/>
<feature type="domain" description="HTH cro/C1-type" evidence="2">
    <location>
        <begin position="34"/>
        <end position="88"/>
    </location>
</feature>
<evidence type="ECO:0000313" key="3">
    <source>
        <dbReference type="EMBL" id="EEX25979.1"/>
    </source>
</evidence>
<dbReference type="CDD" id="cd00093">
    <property type="entry name" value="HTH_XRE"/>
    <property type="match status" value="1"/>
</dbReference>
<protein>
    <submittedName>
        <fullName evidence="3">DNA-binding helix-turn-helix protein</fullName>
    </submittedName>
</protein>
<dbReference type="PANTHER" id="PTHR46558:SF4">
    <property type="entry name" value="DNA-BIDING PHAGE PROTEIN"/>
    <property type="match status" value="1"/>
</dbReference>
<dbReference type="Proteomes" id="UP000004920">
    <property type="component" value="Unassembled WGS sequence"/>
</dbReference>
<gene>
    <name evidence="3" type="ORF">HMPREF0513_00357</name>
</gene>
<keyword evidence="1 3" id="KW-0238">DNA-binding</keyword>
<dbReference type="SMART" id="SM00530">
    <property type="entry name" value="HTH_XRE"/>
    <property type="match status" value="1"/>
</dbReference>
<dbReference type="Pfam" id="PF01381">
    <property type="entry name" value="HTH_3"/>
    <property type="match status" value="1"/>
</dbReference>
<evidence type="ECO:0000259" key="2">
    <source>
        <dbReference type="PROSITE" id="PS50943"/>
    </source>
</evidence>
<dbReference type="SUPFAM" id="SSF47413">
    <property type="entry name" value="lambda repressor-like DNA-binding domains"/>
    <property type="match status" value="1"/>
</dbReference>
<dbReference type="GO" id="GO:0003677">
    <property type="term" value="F:DNA binding"/>
    <property type="evidence" value="ECO:0007669"/>
    <property type="project" value="UniProtKB-KW"/>
</dbReference>
<sequence>MAIDSDRKTTKKKRQPITGVQLKLTTGQIIGQNIRRLRKDNGYTQKQFAEKLETIEQTVSKIERGVFSPSTDSLMNICTIFGVTPNDLMLDTNKLQAVNAQVIDQQADSFAALTKHMTEIQQLFAQADRARDAGDDGDERAIIQRIIDLYTPRIDDLRRVAEWLNDNYSTESMRKIEAELRANLMNEE</sequence>
<dbReference type="InterPro" id="IPR001387">
    <property type="entry name" value="Cro/C1-type_HTH"/>
</dbReference>